<protein>
    <submittedName>
        <fullName evidence="6">Uncharacterized protein</fullName>
    </submittedName>
</protein>
<dbReference type="SUPFAM" id="SSF52540">
    <property type="entry name" value="P-loop containing nucleoside triphosphate hydrolases"/>
    <property type="match status" value="1"/>
</dbReference>
<evidence type="ECO:0000256" key="2">
    <source>
        <dbReference type="ARBA" id="ARBA00022801"/>
    </source>
</evidence>
<feature type="domain" description="Helicase C-terminal" evidence="5">
    <location>
        <begin position="265"/>
        <end position="365"/>
    </location>
</feature>
<dbReference type="GO" id="GO:0005524">
    <property type="term" value="F:ATP binding"/>
    <property type="evidence" value="ECO:0007669"/>
    <property type="project" value="UniProtKB-KW"/>
</dbReference>
<evidence type="ECO:0000259" key="4">
    <source>
        <dbReference type="Pfam" id="PF00176"/>
    </source>
</evidence>
<reference evidence="6" key="1">
    <citation type="submission" date="2023-03" db="EMBL/GenBank/DDBJ databases">
        <title>Mating type loci evolution in Malassezia.</title>
        <authorList>
            <person name="Coelho M.A."/>
        </authorList>
    </citation>
    <scope>NUCLEOTIDE SEQUENCE</scope>
    <source>
        <strain evidence="6">CBS 7876</strain>
    </source>
</reference>
<feature type="domain" description="SNF2 N-terminal" evidence="4">
    <location>
        <begin position="2"/>
        <end position="171"/>
    </location>
</feature>
<dbReference type="Pfam" id="PF00176">
    <property type="entry name" value="SNF2-rel_dom"/>
    <property type="match status" value="1"/>
</dbReference>
<evidence type="ECO:0000313" key="7">
    <source>
        <dbReference type="Proteomes" id="UP001214603"/>
    </source>
</evidence>
<evidence type="ECO:0000313" key="6">
    <source>
        <dbReference type="EMBL" id="WFD03021.1"/>
    </source>
</evidence>
<dbReference type="InterPro" id="IPR027417">
    <property type="entry name" value="P-loop_NTPase"/>
</dbReference>
<dbReference type="CDD" id="cd18793">
    <property type="entry name" value="SF2_C_SNF"/>
    <property type="match status" value="1"/>
</dbReference>
<dbReference type="AlphaFoldDB" id="A0AAF0IWH1"/>
<dbReference type="InterPro" id="IPR000330">
    <property type="entry name" value="SNF2_N"/>
</dbReference>
<organism evidence="6 7">
    <name type="scientific">Malassezia obtusa</name>
    <dbReference type="NCBI Taxonomy" id="76774"/>
    <lineage>
        <taxon>Eukaryota</taxon>
        <taxon>Fungi</taxon>
        <taxon>Dikarya</taxon>
        <taxon>Basidiomycota</taxon>
        <taxon>Ustilaginomycotina</taxon>
        <taxon>Malasseziomycetes</taxon>
        <taxon>Malasseziales</taxon>
        <taxon>Malasseziaceae</taxon>
        <taxon>Malassezia</taxon>
    </lineage>
</organism>
<keyword evidence="1" id="KW-0547">Nucleotide-binding</keyword>
<dbReference type="Pfam" id="PF00271">
    <property type="entry name" value="Helicase_C"/>
    <property type="match status" value="1"/>
</dbReference>
<accession>A0AAF0IWH1</accession>
<keyword evidence="7" id="KW-1185">Reference proteome</keyword>
<dbReference type="InterPro" id="IPR038718">
    <property type="entry name" value="SNF2-like_sf"/>
</dbReference>
<dbReference type="GO" id="GO:0005634">
    <property type="term" value="C:nucleus"/>
    <property type="evidence" value="ECO:0007669"/>
    <property type="project" value="TreeGrafter"/>
</dbReference>
<dbReference type="InterPro" id="IPR050628">
    <property type="entry name" value="SNF2_RAD54_helicase_TF"/>
</dbReference>
<dbReference type="InterPro" id="IPR049730">
    <property type="entry name" value="SNF2/RAD54-like_C"/>
</dbReference>
<dbReference type="GO" id="GO:0006281">
    <property type="term" value="P:DNA repair"/>
    <property type="evidence" value="ECO:0007669"/>
    <property type="project" value="TreeGrafter"/>
</dbReference>
<dbReference type="PANTHER" id="PTHR45626">
    <property type="entry name" value="TRANSCRIPTION TERMINATION FACTOR 2-RELATED"/>
    <property type="match status" value="1"/>
</dbReference>
<dbReference type="EMBL" id="CP119935">
    <property type="protein sequence ID" value="WFD03021.1"/>
    <property type="molecule type" value="Genomic_DNA"/>
</dbReference>
<evidence type="ECO:0000256" key="1">
    <source>
        <dbReference type="ARBA" id="ARBA00022741"/>
    </source>
</evidence>
<dbReference type="PANTHER" id="PTHR45626:SF14">
    <property type="entry name" value="ATP-DEPENDENT DNA HELICASE (EUROFUNG)"/>
    <property type="match status" value="1"/>
</dbReference>
<keyword evidence="2" id="KW-0378">Hydrolase</keyword>
<name>A0AAF0IWH1_9BASI</name>
<proteinExistence type="predicted"/>
<dbReference type="Gene3D" id="3.40.50.300">
    <property type="entry name" value="P-loop containing nucleotide triphosphate hydrolases"/>
    <property type="match status" value="2"/>
</dbReference>
<dbReference type="Gene3D" id="3.40.50.10810">
    <property type="entry name" value="Tandem AAA-ATPase domain"/>
    <property type="match status" value="1"/>
</dbReference>
<keyword evidence="3" id="KW-0067">ATP-binding</keyword>
<evidence type="ECO:0000256" key="3">
    <source>
        <dbReference type="ARBA" id="ARBA00022840"/>
    </source>
</evidence>
<evidence type="ECO:0000259" key="5">
    <source>
        <dbReference type="Pfam" id="PF00271"/>
    </source>
</evidence>
<dbReference type="InterPro" id="IPR001650">
    <property type="entry name" value="Helicase_C-like"/>
</dbReference>
<dbReference type="Proteomes" id="UP001214603">
    <property type="component" value="Chromosome 2"/>
</dbReference>
<gene>
    <name evidence="6" type="ORF">MOBT1_001710</name>
</gene>
<dbReference type="GO" id="GO:0016787">
    <property type="term" value="F:hydrolase activity"/>
    <property type="evidence" value="ECO:0007669"/>
    <property type="project" value="UniProtKB-KW"/>
</dbReference>
<dbReference type="GO" id="GO:0008094">
    <property type="term" value="F:ATP-dependent activity, acting on DNA"/>
    <property type="evidence" value="ECO:0007669"/>
    <property type="project" value="TreeGrafter"/>
</dbReference>
<sequence length="416" mass="47004">MKWLRVVLDEAQNIKNYRAKSSQACYELSLNAAARWCLTGTPLQNNVLELFSLIHFLRAAPFDDLSHFREKVDEPLKSNIRTRSEWGMKRLCVILQTIMLRRTKDAKYNGKRLLELPKRTVDVVTIEFQNDDEREFYEMIETRMKANLEESENEKLNMMGILVMLLRLRQALIAGISPSDAARDAPANAAADPGMSADDELAELLSGLSVKTQHCERCQVALPETQKPEGGLVLCNGCREQADEEKRRGIVWGKRTSTKLRKTLALLDEFRAQAKDDKTIIFSQFTSFLDLLEPALRAEGVEFVRCTWDADADDGTMTRVAREAALQAIRTRPETRVILISFKAGSTGLNLTLGQAKDVYIYKLSIVNTVEERILQLQEKKRALAKAALDGSKSLSESSRLSADELRFLFRGGGIW</sequence>